<sequence length="163" mass="17731">MKKMDLAATSFFRCGNRGPWDLTAKQGEPSIWVAAAAAAFIVVWGEEGGERRGIGILRVDRGDRALILESRSRARAPGLRHEDILNVAPQGCQEEAGFRTRRTFSGSIEEIEDGIPSSGEEKAVAQMHPKIILEGVTSKSLLDEDELKGDEEAGIEEDHPSSS</sequence>
<dbReference type="EMBL" id="CM017877">
    <property type="protein sequence ID" value="KAG1347384.1"/>
    <property type="molecule type" value="Genomic_DNA"/>
</dbReference>
<feature type="compositionally biased region" description="Acidic residues" evidence="1">
    <location>
        <begin position="143"/>
        <end position="155"/>
    </location>
</feature>
<organism evidence="2 3">
    <name type="scientific">Cocos nucifera</name>
    <name type="common">Coconut palm</name>
    <dbReference type="NCBI Taxonomy" id="13894"/>
    <lineage>
        <taxon>Eukaryota</taxon>
        <taxon>Viridiplantae</taxon>
        <taxon>Streptophyta</taxon>
        <taxon>Embryophyta</taxon>
        <taxon>Tracheophyta</taxon>
        <taxon>Spermatophyta</taxon>
        <taxon>Magnoliopsida</taxon>
        <taxon>Liliopsida</taxon>
        <taxon>Arecaceae</taxon>
        <taxon>Arecoideae</taxon>
        <taxon>Cocoseae</taxon>
        <taxon>Attaleinae</taxon>
        <taxon>Cocos</taxon>
    </lineage>
</organism>
<reference evidence="2" key="2">
    <citation type="submission" date="2019-07" db="EMBL/GenBank/DDBJ databases">
        <authorList>
            <person name="Yang Y."/>
            <person name="Bocs S."/>
            <person name="Baudouin L."/>
        </authorList>
    </citation>
    <scope>NUCLEOTIDE SEQUENCE</scope>
    <source>
        <tissue evidence="2">Spear leaf of Hainan Tall coconut</tissue>
    </source>
</reference>
<dbReference type="Proteomes" id="UP000797356">
    <property type="component" value="Chromosome 6"/>
</dbReference>
<protein>
    <submittedName>
        <fullName evidence="2">Uncharacterized protein</fullName>
    </submittedName>
</protein>
<reference evidence="2" key="1">
    <citation type="journal article" date="2017" name="Gigascience">
        <title>The genome draft of coconut (Cocos nucifera).</title>
        <authorList>
            <person name="Xiao Y."/>
            <person name="Xu P."/>
            <person name="Fan H."/>
            <person name="Baudouin L."/>
            <person name="Xia W."/>
            <person name="Bocs S."/>
            <person name="Xu J."/>
            <person name="Li Q."/>
            <person name="Guo A."/>
            <person name="Zhou L."/>
            <person name="Li J."/>
            <person name="Wu Y."/>
            <person name="Ma Z."/>
            <person name="Armero A."/>
            <person name="Issali A.E."/>
            <person name="Liu N."/>
            <person name="Peng M."/>
            <person name="Yang Y."/>
        </authorList>
    </citation>
    <scope>NUCLEOTIDE SEQUENCE</scope>
    <source>
        <tissue evidence="2">Spear leaf of Hainan Tall coconut</tissue>
    </source>
</reference>
<evidence type="ECO:0000313" key="3">
    <source>
        <dbReference type="Proteomes" id="UP000797356"/>
    </source>
</evidence>
<evidence type="ECO:0000313" key="2">
    <source>
        <dbReference type="EMBL" id="KAG1347384.1"/>
    </source>
</evidence>
<keyword evidence="3" id="KW-1185">Reference proteome</keyword>
<feature type="region of interest" description="Disordered" evidence="1">
    <location>
        <begin position="142"/>
        <end position="163"/>
    </location>
</feature>
<comment type="caution">
    <text evidence="2">The sequence shown here is derived from an EMBL/GenBank/DDBJ whole genome shotgun (WGS) entry which is preliminary data.</text>
</comment>
<accession>A0A8K0IBW7</accession>
<evidence type="ECO:0000256" key="1">
    <source>
        <dbReference type="SAM" id="MobiDB-lite"/>
    </source>
</evidence>
<name>A0A8K0IBW7_COCNU</name>
<gene>
    <name evidence="2" type="ORF">COCNU_06G012130</name>
</gene>
<dbReference type="AlphaFoldDB" id="A0A8K0IBW7"/>
<proteinExistence type="predicted"/>